<evidence type="ECO:0000313" key="2">
    <source>
        <dbReference type="EMBL" id="MVT77660.1"/>
    </source>
</evidence>
<dbReference type="AlphaFoldDB" id="A0A844TSS9"/>
<name>A0A844TSS9_9BRAD</name>
<organism evidence="2 3">
    <name type="scientific">Bradyrhizobium cajani</name>
    <dbReference type="NCBI Taxonomy" id="1928661"/>
    <lineage>
        <taxon>Bacteria</taxon>
        <taxon>Pseudomonadati</taxon>
        <taxon>Pseudomonadota</taxon>
        <taxon>Alphaproteobacteria</taxon>
        <taxon>Hyphomicrobiales</taxon>
        <taxon>Nitrobacteraceae</taxon>
        <taxon>Bradyrhizobium</taxon>
    </lineage>
</organism>
<dbReference type="EMBL" id="WQNE01000037">
    <property type="protein sequence ID" value="MVT77660.1"/>
    <property type="molecule type" value="Genomic_DNA"/>
</dbReference>
<reference evidence="2 3" key="1">
    <citation type="submission" date="2019-12" db="EMBL/GenBank/DDBJ databases">
        <title>Draft genome sequences Bradyrhizobium cajani AMBPC1010, Bradyrhizobium pachyrhizi AMBPC1040 and Bradyrhizobium yuanmingense ALSPC3051, three plant growth promoting strains isolated from nodules of Cajanus cajan L. in Dominican Republic.</title>
        <authorList>
            <person name="Flores-Felix J.D."/>
            <person name="Araujo J."/>
            <person name="Diaz-Alcantara C."/>
            <person name="Gonzalez-Andres F."/>
            <person name="Velazquez E."/>
        </authorList>
    </citation>
    <scope>NUCLEOTIDE SEQUENCE [LARGE SCALE GENOMIC DNA]</scope>
    <source>
        <strain evidence="2 3">1010</strain>
    </source>
</reference>
<keyword evidence="3" id="KW-1185">Reference proteome</keyword>
<evidence type="ECO:0000313" key="3">
    <source>
        <dbReference type="Proteomes" id="UP000449969"/>
    </source>
</evidence>
<accession>A0A844TSS9</accession>
<keyword evidence="1" id="KW-0732">Signal</keyword>
<feature type="chain" id="PRO_5032770965" description="Secreted protein" evidence="1">
    <location>
        <begin position="24"/>
        <end position="90"/>
    </location>
</feature>
<comment type="caution">
    <text evidence="2">The sequence shown here is derived from an EMBL/GenBank/DDBJ whole genome shotgun (WGS) entry which is preliminary data.</text>
</comment>
<dbReference type="OrthoDB" id="8129694at2"/>
<feature type="signal peptide" evidence="1">
    <location>
        <begin position="1"/>
        <end position="23"/>
    </location>
</feature>
<sequence length="90" mass="10185">MDSTFVKHALLVFIALALSAPPAATLEQNCRFIQAKAEREGCYKRQEEELAAKRKPAPVTDESRALETQRQMRQDDDAVYRSINNICRGC</sequence>
<evidence type="ECO:0008006" key="4">
    <source>
        <dbReference type="Google" id="ProtNLM"/>
    </source>
</evidence>
<gene>
    <name evidence="2" type="ORF">GPL20_32185</name>
</gene>
<protein>
    <recommendedName>
        <fullName evidence="4">Secreted protein</fullName>
    </recommendedName>
</protein>
<evidence type="ECO:0000256" key="1">
    <source>
        <dbReference type="SAM" id="SignalP"/>
    </source>
</evidence>
<proteinExistence type="predicted"/>
<dbReference type="Proteomes" id="UP000449969">
    <property type="component" value="Unassembled WGS sequence"/>
</dbReference>